<accession>A0AC61U385</accession>
<protein>
    <submittedName>
        <fullName evidence="1">Uncharacterized protein</fullName>
    </submittedName>
</protein>
<gene>
    <name evidence="1" type="ORF">LP422_17295</name>
</gene>
<evidence type="ECO:0000313" key="1">
    <source>
        <dbReference type="EMBL" id="UUZ44247.1"/>
    </source>
</evidence>
<dbReference type="EMBL" id="CP087977">
    <property type="protein sequence ID" value="UUZ44247.1"/>
    <property type="molecule type" value="Genomic_DNA"/>
</dbReference>
<proteinExistence type="predicted"/>
<sequence length="77" mass="8415">MSTPPVRVRVTRTRRPSRHTRPRTVRDEIAGNSQLGTAYVSSLVRAQLQLSLGTLAFGAVTLGALPSSSRWSRRPGD</sequence>
<organism evidence="1 2">
    <name type="scientific">Janibacter limosus</name>
    <dbReference type="NCBI Taxonomy" id="53458"/>
    <lineage>
        <taxon>Bacteria</taxon>
        <taxon>Bacillati</taxon>
        <taxon>Actinomycetota</taxon>
        <taxon>Actinomycetes</taxon>
        <taxon>Micrococcales</taxon>
        <taxon>Intrasporangiaceae</taxon>
        <taxon>Janibacter</taxon>
    </lineage>
</organism>
<dbReference type="Proteomes" id="UP001059663">
    <property type="component" value="Chromosome"/>
</dbReference>
<name>A0AC61U385_9MICO</name>
<reference evidence="1" key="1">
    <citation type="submission" date="2021-11" db="EMBL/GenBank/DDBJ databases">
        <title>Study of the species diversity of bacterial strains isolated from a unique natural object - Shulgan-Tash cave (Bashkiria).</title>
        <authorList>
            <person name="Sazanova A.L."/>
            <person name="Chirak E.R."/>
            <person name="Safronova V.I."/>
        </authorList>
    </citation>
    <scope>NUCLEOTIDE SEQUENCE</scope>
    <source>
        <strain evidence="1">P1</strain>
    </source>
</reference>
<evidence type="ECO:0000313" key="2">
    <source>
        <dbReference type="Proteomes" id="UP001059663"/>
    </source>
</evidence>